<feature type="compositionally biased region" description="Acidic residues" evidence="1">
    <location>
        <begin position="256"/>
        <end position="278"/>
    </location>
</feature>
<feature type="chain" id="PRO_5025472522" evidence="2">
    <location>
        <begin position="23"/>
        <end position="278"/>
    </location>
</feature>
<evidence type="ECO:0000313" key="3">
    <source>
        <dbReference type="EMBL" id="KAF2113222.1"/>
    </source>
</evidence>
<evidence type="ECO:0000313" key="4">
    <source>
        <dbReference type="Proteomes" id="UP000799770"/>
    </source>
</evidence>
<protein>
    <submittedName>
        <fullName evidence="3">Uncharacterized protein</fullName>
    </submittedName>
</protein>
<keyword evidence="2" id="KW-0732">Signal</keyword>
<dbReference type="AlphaFoldDB" id="A0A6A5Z1B1"/>
<feature type="region of interest" description="Disordered" evidence="1">
    <location>
        <begin position="247"/>
        <end position="278"/>
    </location>
</feature>
<keyword evidence="4" id="KW-1185">Reference proteome</keyword>
<proteinExistence type="predicted"/>
<feature type="signal peptide" evidence="2">
    <location>
        <begin position="1"/>
        <end position="22"/>
    </location>
</feature>
<dbReference type="Proteomes" id="UP000799770">
    <property type="component" value="Unassembled WGS sequence"/>
</dbReference>
<organism evidence="3 4">
    <name type="scientific">Lophiotrema nucula</name>
    <dbReference type="NCBI Taxonomy" id="690887"/>
    <lineage>
        <taxon>Eukaryota</taxon>
        <taxon>Fungi</taxon>
        <taxon>Dikarya</taxon>
        <taxon>Ascomycota</taxon>
        <taxon>Pezizomycotina</taxon>
        <taxon>Dothideomycetes</taxon>
        <taxon>Pleosporomycetidae</taxon>
        <taxon>Pleosporales</taxon>
        <taxon>Lophiotremataceae</taxon>
        <taxon>Lophiotrema</taxon>
    </lineage>
</organism>
<name>A0A6A5Z1B1_9PLEO</name>
<sequence length="278" mass="31777">MSQLHLRVEAFARIILPLITLAAYCRPHRPVKKFEIRSDTSSGLYPPAGGPTVLEFWYARRPGRNTPVVPPGTSLQVGWAYVFREECELLSFLISEIARKLLPADQCSIAWLRSHAKATLFLVEEANTVRLPLHAFVHIMPLDDDDPDSGWILDGSLQQFGWTDWGRFARPEWYAENFADLQRMAVYPSTPEEHKTMADDVSRSVYWSRVMEITEQIIAAFPWDSAREEQDRQVDILLARAQPQLIAAAQEQMSQQDEEEMDSNEDSLDGFSDESEFS</sequence>
<reference evidence="3" key="1">
    <citation type="journal article" date="2020" name="Stud. Mycol.">
        <title>101 Dothideomycetes genomes: a test case for predicting lifestyles and emergence of pathogens.</title>
        <authorList>
            <person name="Haridas S."/>
            <person name="Albert R."/>
            <person name="Binder M."/>
            <person name="Bloem J."/>
            <person name="Labutti K."/>
            <person name="Salamov A."/>
            <person name="Andreopoulos B."/>
            <person name="Baker S."/>
            <person name="Barry K."/>
            <person name="Bills G."/>
            <person name="Bluhm B."/>
            <person name="Cannon C."/>
            <person name="Castanera R."/>
            <person name="Culley D."/>
            <person name="Daum C."/>
            <person name="Ezra D."/>
            <person name="Gonzalez J."/>
            <person name="Henrissat B."/>
            <person name="Kuo A."/>
            <person name="Liang C."/>
            <person name="Lipzen A."/>
            <person name="Lutzoni F."/>
            <person name="Magnuson J."/>
            <person name="Mondo S."/>
            <person name="Nolan M."/>
            <person name="Ohm R."/>
            <person name="Pangilinan J."/>
            <person name="Park H.-J."/>
            <person name="Ramirez L."/>
            <person name="Alfaro M."/>
            <person name="Sun H."/>
            <person name="Tritt A."/>
            <person name="Yoshinaga Y."/>
            <person name="Zwiers L.-H."/>
            <person name="Turgeon B."/>
            <person name="Goodwin S."/>
            <person name="Spatafora J."/>
            <person name="Crous P."/>
            <person name="Grigoriev I."/>
        </authorList>
    </citation>
    <scope>NUCLEOTIDE SEQUENCE</scope>
    <source>
        <strain evidence="3">CBS 627.86</strain>
    </source>
</reference>
<evidence type="ECO:0000256" key="1">
    <source>
        <dbReference type="SAM" id="MobiDB-lite"/>
    </source>
</evidence>
<accession>A0A6A5Z1B1</accession>
<evidence type="ECO:0000256" key="2">
    <source>
        <dbReference type="SAM" id="SignalP"/>
    </source>
</evidence>
<dbReference type="EMBL" id="ML977328">
    <property type="protein sequence ID" value="KAF2113222.1"/>
    <property type="molecule type" value="Genomic_DNA"/>
</dbReference>
<gene>
    <name evidence="3" type="ORF">BDV96DRAFT_601409</name>
</gene>